<dbReference type="InterPro" id="IPR029052">
    <property type="entry name" value="Metallo-depent_PP-like"/>
</dbReference>
<evidence type="ECO:0000313" key="2">
    <source>
        <dbReference type="EMBL" id="SVA78489.1"/>
    </source>
</evidence>
<evidence type="ECO:0000259" key="1">
    <source>
        <dbReference type="Pfam" id="PF00149"/>
    </source>
</evidence>
<gene>
    <name evidence="2" type="ORF">METZ01_LOCUS131343</name>
</gene>
<dbReference type="PANTHER" id="PTHR30337">
    <property type="entry name" value="COMPONENT OF ATP-DEPENDENT DSDNA EXONUCLEASE"/>
    <property type="match status" value="1"/>
</dbReference>
<feature type="domain" description="Calcineurin-like phosphoesterase" evidence="1">
    <location>
        <begin position="9"/>
        <end position="164"/>
    </location>
</feature>
<dbReference type="EMBL" id="UINC01018643">
    <property type="protein sequence ID" value="SVA78489.1"/>
    <property type="molecule type" value="Genomic_DNA"/>
</dbReference>
<protein>
    <recommendedName>
        <fullName evidence="1">Calcineurin-like phosphoesterase domain-containing protein</fullName>
    </recommendedName>
</protein>
<dbReference type="Gene3D" id="3.60.21.10">
    <property type="match status" value="1"/>
</dbReference>
<accession>A0A381YNG3</accession>
<organism evidence="2">
    <name type="scientific">marine metagenome</name>
    <dbReference type="NCBI Taxonomy" id="408172"/>
    <lineage>
        <taxon>unclassified sequences</taxon>
        <taxon>metagenomes</taxon>
        <taxon>ecological metagenomes</taxon>
    </lineage>
</organism>
<dbReference type="AlphaFoldDB" id="A0A381YNG3"/>
<dbReference type="GO" id="GO:0016787">
    <property type="term" value="F:hydrolase activity"/>
    <property type="evidence" value="ECO:0007669"/>
    <property type="project" value="InterPro"/>
</dbReference>
<dbReference type="InterPro" id="IPR004843">
    <property type="entry name" value="Calcineurin-like_PHP"/>
</dbReference>
<dbReference type="InterPro" id="IPR050535">
    <property type="entry name" value="DNA_Repair-Maintenance_Comp"/>
</dbReference>
<dbReference type="PANTHER" id="PTHR30337:SF0">
    <property type="entry name" value="NUCLEASE SBCCD SUBUNIT D"/>
    <property type="match status" value="1"/>
</dbReference>
<reference evidence="2" key="1">
    <citation type="submission" date="2018-05" db="EMBL/GenBank/DDBJ databases">
        <authorList>
            <person name="Lanie J.A."/>
            <person name="Ng W.-L."/>
            <person name="Kazmierczak K.M."/>
            <person name="Andrzejewski T.M."/>
            <person name="Davidsen T.M."/>
            <person name="Wayne K.J."/>
            <person name="Tettelin H."/>
            <person name="Glass J.I."/>
            <person name="Rusch D."/>
            <person name="Podicherti R."/>
            <person name="Tsui H.-C.T."/>
            <person name="Winkler M.E."/>
        </authorList>
    </citation>
    <scope>NUCLEOTIDE SEQUENCE</scope>
</reference>
<dbReference type="SUPFAM" id="SSF56300">
    <property type="entry name" value="Metallo-dependent phosphatases"/>
    <property type="match status" value="1"/>
</dbReference>
<sequence>MDFYENQFFPTIKERGVEAIIHLGDLFDRRKYINFNTLSSWREKFFKPCQEYPCHFILGNHDVYYKNTNDVASTDLLLREYDFEIYNVPKEVKFGTLDILFMPWINDENYEECISAIKETKSQVMFGHFQVDGFEMHTGVYSQEGMRKDAFEKFDIVLSGHFHHKSDNGTLYYLGNPYEMTWQDYADQKGFHIFDTESRELEFIPNENVIFKKIYYDDTDKDFTDIVNADYSEYKNCYVKVVVQKKSDSYLMEQLIQRIEQNDPSSVVVVDTHIDSMISDQLIEDIESEDTMSIVSRYIEALETNVNKGELDILMRDLHTEALQTEFITS</sequence>
<dbReference type="CDD" id="cd00838">
    <property type="entry name" value="MPP_superfamily"/>
    <property type="match status" value="1"/>
</dbReference>
<dbReference type="Pfam" id="PF00149">
    <property type="entry name" value="Metallophos"/>
    <property type="match status" value="1"/>
</dbReference>
<name>A0A381YNG3_9ZZZZ</name>
<proteinExistence type="predicted"/>